<evidence type="ECO:0000313" key="3">
    <source>
        <dbReference type="Proteomes" id="UP000252139"/>
    </source>
</evidence>
<evidence type="ECO:0000313" key="2">
    <source>
        <dbReference type="EMBL" id="RCH78000.1"/>
    </source>
</evidence>
<feature type="non-terminal residue" evidence="2">
    <location>
        <position position="76"/>
    </location>
</feature>
<protein>
    <submittedName>
        <fullName evidence="2">Uncharacterized protein</fullName>
    </submittedName>
</protein>
<sequence>MALHGTVNIVIDSRPALSLINSNIKKVLSTQLSLQSKMILKDSLVQDAYDEILEAGTSHNENNSNGEEQQPEPKKR</sequence>
<accession>A0A367IK07</accession>
<dbReference type="OrthoDB" id="2269335at2759"/>
<feature type="compositionally biased region" description="Polar residues" evidence="1">
    <location>
        <begin position="57"/>
        <end position="68"/>
    </location>
</feature>
<keyword evidence="3" id="KW-1185">Reference proteome</keyword>
<dbReference type="EMBL" id="PJQL01005490">
    <property type="protein sequence ID" value="RCH78000.1"/>
    <property type="molecule type" value="Genomic_DNA"/>
</dbReference>
<proteinExistence type="predicted"/>
<feature type="region of interest" description="Disordered" evidence="1">
    <location>
        <begin position="51"/>
        <end position="76"/>
    </location>
</feature>
<gene>
    <name evidence="2" type="ORF">CU097_002158</name>
</gene>
<evidence type="ECO:0000256" key="1">
    <source>
        <dbReference type="SAM" id="MobiDB-lite"/>
    </source>
</evidence>
<organism evidence="2 3">
    <name type="scientific">Rhizopus azygosporus</name>
    <name type="common">Rhizopus microsporus var. azygosporus</name>
    <dbReference type="NCBI Taxonomy" id="86630"/>
    <lineage>
        <taxon>Eukaryota</taxon>
        <taxon>Fungi</taxon>
        <taxon>Fungi incertae sedis</taxon>
        <taxon>Mucoromycota</taxon>
        <taxon>Mucoromycotina</taxon>
        <taxon>Mucoromycetes</taxon>
        <taxon>Mucorales</taxon>
        <taxon>Mucorineae</taxon>
        <taxon>Rhizopodaceae</taxon>
        <taxon>Rhizopus</taxon>
    </lineage>
</organism>
<name>A0A367IK07_RHIAZ</name>
<dbReference type="Proteomes" id="UP000252139">
    <property type="component" value="Unassembled WGS sequence"/>
</dbReference>
<comment type="caution">
    <text evidence="2">The sequence shown here is derived from an EMBL/GenBank/DDBJ whole genome shotgun (WGS) entry which is preliminary data.</text>
</comment>
<dbReference type="AlphaFoldDB" id="A0A367IK07"/>
<reference evidence="2 3" key="1">
    <citation type="journal article" date="2018" name="G3 (Bethesda)">
        <title>Phylogenetic and Phylogenomic Definition of Rhizopus Species.</title>
        <authorList>
            <person name="Gryganskyi A.P."/>
            <person name="Golan J."/>
            <person name="Dolatabadi S."/>
            <person name="Mondo S."/>
            <person name="Robb S."/>
            <person name="Idnurm A."/>
            <person name="Muszewska A."/>
            <person name="Steczkiewicz K."/>
            <person name="Masonjones S."/>
            <person name="Liao H.L."/>
            <person name="Gajdeczka M.T."/>
            <person name="Anike F."/>
            <person name="Vuek A."/>
            <person name="Anishchenko I.M."/>
            <person name="Voigt K."/>
            <person name="de Hoog G.S."/>
            <person name="Smith M.E."/>
            <person name="Heitman J."/>
            <person name="Vilgalys R."/>
            <person name="Stajich J.E."/>
        </authorList>
    </citation>
    <scope>NUCLEOTIDE SEQUENCE [LARGE SCALE GENOMIC DNA]</scope>
    <source>
        <strain evidence="2 3">CBS 357.93</strain>
    </source>
</reference>